<proteinExistence type="predicted"/>
<dbReference type="GeneTree" id="ENSGT01150000286909"/>
<reference evidence="2" key="1">
    <citation type="submission" date="2014-08" db="EMBL/GenBank/DDBJ databases">
        <authorList>
            <person name="Senf B."/>
            <person name="Petzold A."/>
            <person name="Downie B.R."/>
            <person name="Koch P."/>
            <person name="Platzer M."/>
        </authorList>
    </citation>
    <scope>NUCLEOTIDE SEQUENCE [LARGE SCALE GENOMIC DNA]</scope>
    <source>
        <strain evidence="2">GRZ</strain>
    </source>
</reference>
<protein>
    <recommendedName>
        <fullName evidence="1">Reverse transcriptase domain-containing protein</fullName>
    </recommendedName>
</protein>
<reference evidence="2" key="2">
    <citation type="submission" date="2025-08" db="UniProtKB">
        <authorList>
            <consortium name="Ensembl"/>
        </authorList>
    </citation>
    <scope>IDENTIFICATION</scope>
</reference>
<dbReference type="CDD" id="cd01650">
    <property type="entry name" value="RT_nLTR_like"/>
    <property type="match status" value="1"/>
</dbReference>
<dbReference type="PROSITE" id="PS50878">
    <property type="entry name" value="RT_POL"/>
    <property type="match status" value="1"/>
</dbReference>
<dbReference type="Proteomes" id="UP000694548">
    <property type="component" value="Chromosome sgr10"/>
</dbReference>
<accession>A0A8C6PV72</accession>
<evidence type="ECO:0000313" key="2">
    <source>
        <dbReference type="Ensembl" id="ENSNFUP00015049420.1"/>
    </source>
</evidence>
<dbReference type="PANTHER" id="PTHR33332">
    <property type="entry name" value="REVERSE TRANSCRIPTASE DOMAIN-CONTAINING PROTEIN"/>
    <property type="match status" value="1"/>
</dbReference>
<feature type="domain" description="Reverse transcriptase" evidence="1">
    <location>
        <begin position="6"/>
        <end position="280"/>
    </location>
</feature>
<sequence length="433" mass="48830">MDKHHLTLVIFSVPTCFKNAVIHPLLKKTSLDPSLHSSFRPISKLPFISKILEKVMAKQLTAAHDEHNIYDSFQSGFRRAHSTETALLRVSNDLLTRSDAGDCSVLVLLDLTAAFDTVDHHLLLERLRDWVGLSGTALEWFSSYLSERSFSVVVSKFRSSTTSLTHGVPQGSVLGPLLFLLYLLPLQQILSSFKGISYHLYADDIQLYISFKAHEMSKLQMLHTCLDYQNLDGGNSLQLNEDKTEILICAPEKLVPKVRDSIGQLASHIKPSVRNLGVTFEPALTLDSHDSFLVRSSFFHLRNIAKLSPILSRSELETVIHTFISSRLDYCNSLFTCLSRTSLNRLQVVQNACARLLTKSSKHTHITPLLLQLHWLPVNFRVHFKILVLVYRALHGQAPSYIGDLLSPYTPSRSLRSSDQSLLVVQHQAKDQR</sequence>
<dbReference type="InterPro" id="IPR043502">
    <property type="entry name" value="DNA/RNA_pol_sf"/>
</dbReference>
<name>A0A8C6PV72_NOTFU</name>
<keyword evidence="3" id="KW-1185">Reference proteome</keyword>
<dbReference type="SUPFAM" id="SSF56672">
    <property type="entry name" value="DNA/RNA polymerases"/>
    <property type="match status" value="1"/>
</dbReference>
<reference evidence="2" key="3">
    <citation type="submission" date="2025-09" db="UniProtKB">
        <authorList>
            <consortium name="Ensembl"/>
        </authorList>
    </citation>
    <scope>IDENTIFICATION</scope>
</reference>
<dbReference type="InterPro" id="IPR000477">
    <property type="entry name" value="RT_dom"/>
</dbReference>
<dbReference type="Ensembl" id="ENSNFUT00015051551.1">
    <property type="protein sequence ID" value="ENSNFUP00015049420.1"/>
    <property type="gene ID" value="ENSNFUG00015023273.1"/>
</dbReference>
<evidence type="ECO:0000313" key="3">
    <source>
        <dbReference type="Proteomes" id="UP000694548"/>
    </source>
</evidence>
<dbReference type="Pfam" id="PF00078">
    <property type="entry name" value="RVT_1"/>
    <property type="match status" value="1"/>
</dbReference>
<organism evidence="2 3">
    <name type="scientific">Nothobranchius furzeri</name>
    <name type="common">Turquoise killifish</name>
    <dbReference type="NCBI Taxonomy" id="105023"/>
    <lineage>
        <taxon>Eukaryota</taxon>
        <taxon>Metazoa</taxon>
        <taxon>Chordata</taxon>
        <taxon>Craniata</taxon>
        <taxon>Vertebrata</taxon>
        <taxon>Euteleostomi</taxon>
        <taxon>Actinopterygii</taxon>
        <taxon>Neopterygii</taxon>
        <taxon>Teleostei</taxon>
        <taxon>Neoteleostei</taxon>
        <taxon>Acanthomorphata</taxon>
        <taxon>Ovalentaria</taxon>
        <taxon>Atherinomorphae</taxon>
        <taxon>Cyprinodontiformes</taxon>
        <taxon>Nothobranchiidae</taxon>
        <taxon>Nothobranchius</taxon>
    </lineage>
</organism>
<dbReference type="AlphaFoldDB" id="A0A8C6PV72"/>
<evidence type="ECO:0000259" key="1">
    <source>
        <dbReference type="PROSITE" id="PS50878"/>
    </source>
</evidence>